<sequence>MLRSLGVLVTVLFACAAAVVTWPGFFRLEDKVPFAQIVAVRGATVVVFAILTVLFLCFAASRRLRGFAVSMAVVSAVAAIAGGVTLGLRGYGAATMPDKEESSVRVMTWNTLGNATGAETIARTAVAMEADIVALPETAKGVGEEVAVLMRDLGSPMWVHSEIYNEDVERGPQAWQTTLLVSPGLGDYSVIDASQDGTTMLPSAVAMPLNDGSGPIIVAAHAVAPQARYMAEWRSDLRWLADQCVDDNVIMVGDFNATVDHMAALGEGGNDLGWCRDAAAESGNGAVGTWPTWLPSTLGTPIDHVLVSDAWEVSGSIVVTNVDDAGSDHRPLVVQLEPAD</sequence>
<name>A0A917DGJ4_9MICO</name>
<feature type="domain" description="Endonuclease/exonuclease/phosphatase" evidence="2">
    <location>
        <begin position="107"/>
        <end position="329"/>
    </location>
</feature>
<keyword evidence="1" id="KW-0472">Membrane</keyword>
<feature type="transmembrane region" description="Helical" evidence="1">
    <location>
        <begin position="67"/>
        <end position="88"/>
    </location>
</feature>
<evidence type="ECO:0000256" key="1">
    <source>
        <dbReference type="SAM" id="Phobius"/>
    </source>
</evidence>
<evidence type="ECO:0000313" key="3">
    <source>
        <dbReference type="EMBL" id="GGD36453.1"/>
    </source>
</evidence>
<evidence type="ECO:0000259" key="2">
    <source>
        <dbReference type="Pfam" id="PF03372"/>
    </source>
</evidence>
<dbReference type="Pfam" id="PF03372">
    <property type="entry name" value="Exo_endo_phos"/>
    <property type="match status" value="1"/>
</dbReference>
<feature type="transmembrane region" description="Helical" evidence="1">
    <location>
        <begin position="34"/>
        <end position="60"/>
    </location>
</feature>
<dbReference type="InterPro" id="IPR005135">
    <property type="entry name" value="Endo/exonuclease/phosphatase"/>
</dbReference>
<dbReference type="RefSeq" id="WP_188711778.1">
    <property type="nucleotide sequence ID" value="NZ_BMHO01000001.1"/>
</dbReference>
<dbReference type="EMBL" id="BMHO01000001">
    <property type="protein sequence ID" value="GGD36453.1"/>
    <property type="molecule type" value="Genomic_DNA"/>
</dbReference>
<dbReference type="GO" id="GO:0004519">
    <property type="term" value="F:endonuclease activity"/>
    <property type="evidence" value="ECO:0007669"/>
    <property type="project" value="UniProtKB-KW"/>
</dbReference>
<accession>A0A917DGJ4</accession>
<dbReference type="AlphaFoldDB" id="A0A917DGJ4"/>
<reference evidence="3" key="2">
    <citation type="submission" date="2020-09" db="EMBL/GenBank/DDBJ databases">
        <authorList>
            <person name="Sun Q."/>
            <person name="Zhou Y."/>
        </authorList>
    </citation>
    <scope>NUCLEOTIDE SEQUENCE</scope>
    <source>
        <strain evidence="3">CGMCC 1.15152</strain>
    </source>
</reference>
<dbReference type="Proteomes" id="UP000633205">
    <property type="component" value="Unassembled WGS sequence"/>
</dbReference>
<gene>
    <name evidence="3" type="ORF">GCM10010915_16350</name>
</gene>
<protein>
    <submittedName>
        <fullName evidence="3">Endonuclease</fullName>
    </submittedName>
</protein>
<keyword evidence="3" id="KW-0540">Nuclease</keyword>
<keyword evidence="1" id="KW-0812">Transmembrane</keyword>
<keyword evidence="3" id="KW-0255">Endonuclease</keyword>
<dbReference type="SUPFAM" id="SSF56219">
    <property type="entry name" value="DNase I-like"/>
    <property type="match status" value="1"/>
</dbReference>
<comment type="caution">
    <text evidence="3">The sequence shown here is derived from an EMBL/GenBank/DDBJ whole genome shotgun (WGS) entry which is preliminary data.</text>
</comment>
<keyword evidence="4" id="KW-1185">Reference proteome</keyword>
<proteinExistence type="predicted"/>
<dbReference type="InterPro" id="IPR036691">
    <property type="entry name" value="Endo/exonu/phosph_ase_sf"/>
</dbReference>
<keyword evidence="3" id="KW-0378">Hydrolase</keyword>
<evidence type="ECO:0000313" key="4">
    <source>
        <dbReference type="Proteomes" id="UP000633205"/>
    </source>
</evidence>
<organism evidence="3 4">
    <name type="scientific">Microbacterium faecale</name>
    <dbReference type="NCBI Taxonomy" id="1804630"/>
    <lineage>
        <taxon>Bacteria</taxon>
        <taxon>Bacillati</taxon>
        <taxon>Actinomycetota</taxon>
        <taxon>Actinomycetes</taxon>
        <taxon>Micrococcales</taxon>
        <taxon>Microbacteriaceae</taxon>
        <taxon>Microbacterium</taxon>
    </lineage>
</organism>
<reference evidence="3" key="1">
    <citation type="journal article" date="2014" name="Int. J. Syst. Evol. Microbiol.">
        <title>Complete genome sequence of Corynebacterium casei LMG S-19264T (=DSM 44701T), isolated from a smear-ripened cheese.</title>
        <authorList>
            <consortium name="US DOE Joint Genome Institute (JGI-PGF)"/>
            <person name="Walter F."/>
            <person name="Albersmeier A."/>
            <person name="Kalinowski J."/>
            <person name="Ruckert C."/>
        </authorList>
    </citation>
    <scope>NUCLEOTIDE SEQUENCE</scope>
    <source>
        <strain evidence="3">CGMCC 1.15152</strain>
    </source>
</reference>
<dbReference type="PROSITE" id="PS51257">
    <property type="entry name" value="PROKAR_LIPOPROTEIN"/>
    <property type="match status" value="1"/>
</dbReference>
<keyword evidence="1" id="KW-1133">Transmembrane helix</keyword>
<dbReference type="Gene3D" id="3.60.10.10">
    <property type="entry name" value="Endonuclease/exonuclease/phosphatase"/>
    <property type="match status" value="1"/>
</dbReference>